<dbReference type="OrthoDB" id="9802800at2"/>
<evidence type="ECO:0000256" key="7">
    <source>
        <dbReference type="RuleBase" id="RU003567"/>
    </source>
</evidence>
<dbReference type="GO" id="GO:0051117">
    <property type="term" value="F:ATPase binding"/>
    <property type="evidence" value="ECO:0007669"/>
    <property type="project" value="TreeGrafter"/>
</dbReference>
<feature type="active site" evidence="6">
    <location>
        <position position="121"/>
    </location>
</feature>
<dbReference type="InterPro" id="IPR029045">
    <property type="entry name" value="ClpP/crotonase-like_dom_sf"/>
</dbReference>
<dbReference type="CDD" id="cd07017">
    <property type="entry name" value="S14_ClpP_2"/>
    <property type="match status" value="1"/>
</dbReference>
<dbReference type="InterPro" id="IPR001907">
    <property type="entry name" value="ClpP"/>
</dbReference>
<accession>A0A365Y4R7</accession>
<dbReference type="GO" id="GO:0005737">
    <property type="term" value="C:cytoplasm"/>
    <property type="evidence" value="ECO:0007669"/>
    <property type="project" value="UniProtKB-SubCell"/>
</dbReference>
<proteinExistence type="inferred from homology"/>
<comment type="similarity">
    <text evidence="1 6 7">Belongs to the peptidase S14 family.</text>
</comment>
<evidence type="ECO:0000313" key="8">
    <source>
        <dbReference type="EMBL" id="RBL93500.1"/>
    </source>
</evidence>
<reference evidence="8 9" key="1">
    <citation type="submission" date="2018-05" db="EMBL/GenBank/DDBJ databases">
        <title>Chitinophaga sp. K3CV102501T nov., isolated from isolated from a monsoon evergreen broad-leaved forest soil.</title>
        <authorList>
            <person name="Lv Y."/>
        </authorList>
    </citation>
    <scope>NUCLEOTIDE SEQUENCE [LARGE SCALE GENOMIC DNA]</scope>
    <source>
        <strain evidence="8 9">GDMCC 1.1325</strain>
    </source>
</reference>
<keyword evidence="2 6" id="KW-0963">Cytoplasm</keyword>
<dbReference type="PANTHER" id="PTHR10381:SF70">
    <property type="entry name" value="ATP-DEPENDENT CLP PROTEASE PROTEOLYTIC SUBUNIT"/>
    <property type="match status" value="1"/>
</dbReference>
<dbReference type="GO" id="GO:0004176">
    <property type="term" value="F:ATP-dependent peptidase activity"/>
    <property type="evidence" value="ECO:0007669"/>
    <property type="project" value="InterPro"/>
</dbReference>
<gene>
    <name evidence="6" type="primary">clpP</name>
    <name evidence="8" type="ORF">DF182_13385</name>
</gene>
<dbReference type="SUPFAM" id="SSF52096">
    <property type="entry name" value="ClpP/crotonase"/>
    <property type="match status" value="1"/>
</dbReference>
<dbReference type="RefSeq" id="WP_113616098.1">
    <property type="nucleotide sequence ID" value="NZ_QFFJ01000001.1"/>
</dbReference>
<protein>
    <recommendedName>
        <fullName evidence="6 7">ATP-dependent Clp protease proteolytic subunit</fullName>
        <ecNumber evidence="6">3.4.21.92</ecNumber>
    </recommendedName>
    <alternativeName>
        <fullName evidence="6">Endopeptidase Clp</fullName>
    </alternativeName>
</protein>
<keyword evidence="3 6" id="KW-0645">Protease</keyword>
<evidence type="ECO:0000256" key="6">
    <source>
        <dbReference type="HAMAP-Rule" id="MF_00444"/>
    </source>
</evidence>
<dbReference type="AlphaFoldDB" id="A0A365Y4R7"/>
<evidence type="ECO:0000256" key="2">
    <source>
        <dbReference type="ARBA" id="ARBA00022490"/>
    </source>
</evidence>
<evidence type="ECO:0000256" key="1">
    <source>
        <dbReference type="ARBA" id="ARBA00007039"/>
    </source>
</evidence>
<organism evidence="8 9">
    <name type="scientific">Chitinophaga flava</name>
    <dbReference type="NCBI Taxonomy" id="2259036"/>
    <lineage>
        <taxon>Bacteria</taxon>
        <taxon>Pseudomonadati</taxon>
        <taxon>Bacteroidota</taxon>
        <taxon>Chitinophagia</taxon>
        <taxon>Chitinophagales</taxon>
        <taxon>Chitinophagaceae</taxon>
        <taxon>Chitinophaga</taxon>
    </lineage>
</organism>
<dbReference type="GO" id="GO:0009368">
    <property type="term" value="C:endopeptidase Clp complex"/>
    <property type="evidence" value="ECO:0007669"/>
    <property type="project" value="TreeGrafter"/>
</dbReference>
<dbReference type="Pfam" id="PF00574">
    <property type="entry name" value="CLP_protease"/>
    <property type="match status" value="1"/>
</dbReference>
<dbReference type="InterPro" id="IPR023562">
    <property type="entry name" value="ClpP/TepA"/>
</dbReference>
<evidence type="ECO:0000313" key="9">
    <source>
        <dbReference type="Proteomes" id="UP000253410"/>
    </source>
</evidence>
<sequence>MAFLIPTVIDGDGRNAFDIYSLLLKERIIFLGTSIDDQVANLIVAQLLYLDSQSHLPISMYINSPGGVVYAGLAIYDTMKMLKSPVSTMCVGFTGSMATVILTAGAQGQRYALPHATVHMHPTGGGAKGYTEDVRIAYREQERLQNQIFYLIARHAGRHTEEIEAAFENDHFMNALEARSFGLIDQVLGSTEDIITLEHAPFRVALMQQLLTPEKTLIDSSHPALPG</sequence>
<keyword evidence="5 6" id="KW-0720">Serine protease</keyword>
<dbReference type="EC" id="3.4.21.92" evidence="6"/>
<dbReference type="GO" id="GO:0006515">
    <property type="term" value="P:protein quality control for misfolded or incompletely synthesized proteins"/>
    <property type="evidence" value="ECO:0007669"/>
    <property type="project" value="TreeGrafter"/>
</dbReference>
<name>A0A365Y4R7_9BACT</name>
<dbReference type="PANTHER" id="PTHR10381">
    <property type="entry name" value="ATP-DEPENDENT CLP PROTEASE PROTEOLYTIC SUBUNIT"/>
    <property type="match status" value="1"/>
</dbReference>
<dbReference type="EMBL" id="QFFJ01000001">
    <property type="protein sequence ID" value="RBL93500.1"/>
    <property type="molecule type" value="Genomic_DNA"/>
</dbReference>
<comment type="subunit">
    <text evidence="6">Fourteen ClpP subunits assemble into 2 heptameric rings which stack back to back to give a disk-like structure with a central cavity, resembling the structure of eukaryotic proteasomes.</text>
</comment>
<dbReference type="Proteomes" id="UP000253410">
    <property type="component" value="Unassembled WGS sequence"/>
</dbReference>
<evidence type="ECO:0000256" key="5">
    <source>
        <dbReference type="ARBA" id="ARBA00022825"/>
    </source>
</evidence>
<comment type="catalytic activity">
    <reaction evidence="6">
        <text>Hydrolysis of proteins to small peptides in the presence of ATP and magnesium. alpha-casein is the usual test substrate. In the absence of ATP, only oligopeptides shorter than five residues are hydrolyzed (such as succinyl-Leu-Tyr-|-NHMec, and Leu-Tyr-Leu-|-Tyr-Trp, in which cleavage of the -Tyr-|-Leu- and -Tyr-|-Trp bonds also occurs).</text>
        <dbReference type="EC" id="3.4.21.92"/>
    </reaction>
</comment>
<dbReference type="Gene3D" id="3.90.226.10">
    <property type="entry name" value="2-enoyl-CoA Hydratase, Chain A, domain 1"/>
    <property type="match status" value="1"/>
</dbReference>
<comment type="caution">
    <text evidence="8">The sequence shown here is derived from an EMBL/GenBank/DDBJ whole genome shotgun (WGS) entry which is preliminary data.</text>
</comment>
<dbReference type="PRINTS" id="PR00127">
    <property type="entry name" value="CLPPROTEASEP"/>
</dbReference>
<comment type="subcellular location">
    <subcellularLocation>
        <location evidence="6">Cytoplasm</location>
    </subcellularLocation>
</comment>
<keyword evidence="4 6" id="KW-0378">Hydrolase</keyword>
<dbReference type="HAMAP" id="MF_00444">
    <property type="entry name" value="ClpP"/>
    <property type="match status" value="1"/>
</dbReference>
<feature type="active site" description="Nucleophile" evidence="6">
    <location>
        <position position="96"/>
    </location>
</feature>
<evidence type="ECO:0000256" key="3">
    <source>
        <dbReference type="ARBA" id="ARBA00022670"/>
    </source>
</evidence>
<comment type="function">
    <text evidence="6">Cleaves peptides in various proteins in a process that requires ATP hydrolysis. Has a chymotrypsin-like activity. Plays a major role in the degradation of misfolded proteins.</text>
</comment>
<evidence type="ECO:0000256" key="4">
    <source>
        <dbReference type="ARBA" id="ARBA00022801"/>
    </source>
</evidence>
<dbReference type="GO" id="GO:0004252">
    <property type="term" value="F:serine-type endopeptidase activity"/>
    <property type="evidence" value="ECO:0007669"/>
    <property type="project" value="UniProtKB-UniRule"/>
</dbReference>
<keyword evidence="9" id="KW-1185">Reference proteome</keyword>